<evidence type="ECO:0000256" key="3">
    <source>
        <dbReference type="ARBA" id="ARBA00022473"/>
    </source>
</evidence>
<keyword evidence="7 13" id="KW-0238">DNA-binding</keyword>
<keyword evidence="3" id="KW-0217">Developmental protein</keyword>
<comment type="subunit">
    <text evidence="12">Interacts with melt.</text>
</comment>
<feature type="domain" description="Fork-head" evidence="15">
    <location>
        <begin position="145"/>
        <end position="195"/>
    </location>
</feature>
<evidence type="ECO:0000256" key="8">
    <source>
        <dbReference type="ARBA" id="ARBA00023159"/>
    </source>
</evidence>
<feature type="DNA-binding region" description="Fork-head" evidence="13">
    <location>
        <begin position="145"/>
        <end position="195"/>
    </location>
</feature>
<dbReference type="SUPFAM" id="SSF46785">
    <property type="entry name" value="Winged helix' DNA-binding domain"/>
    <property type="match status" value="1"/>
</dbReference>
<dbReference type="GO" id="GO:0000978">
    <property type="term" value="F:RNA polymerase II cis-regulatory region sequence-specific DNA binding"/>
    <property type="evidence" value="ECO:0007669"/>
    <property type="project" value="TreeGrafter"/>
</dbReference>
<evidence type="ECO:0000256" key="7">
    <source>
        <dbReference type="ARBA" id="ARBA00023125"/>
    </source>
</evidence>
<name>A0A4C1X3L9_EUMVA</name>
<evidence type="ECO:0000259" key="15">
    <source>
        <dbReference type="PROSITE" id="PS50039"/>
    </source>
</evidence>
<sequence>MSLGGGYQSPWSSQGGLVGLEGTMGELEPLGELTEVNFEPQTRARSNTWPLPQPRPGPGAIADAAYADPDEPASKKSSNQNLNATGNHMHIHTPPCAATCVCRCTRTRLSRTHAPLACRRWLSAPPLPSSAAVTTKKNSSRRNAWGNLSYADLITQAITSAQDNRLTLSQIYEWMVQNVPYFKDKGDSNSSAGWKRRAFLEAVRIFAKTAQWRNVIAIRPVTYSIRTIIDAINVCKKYKFVYGPDLLCAFHFLNDTEHRNDARIKTVMDSSASRRLAGRMVTLWSLQRVTVT</sequence>
<keyword evidence="9" id="KW-0804">Transcription</keyword>
<dbReference type="Proteomes" id="UP000299102">
    <property type="component" value="Unassembled WGS sequence"/>
</dbReference>
<evidence type="ECO:0000256" key="12">
    <source>
        <dbReference type="ARBA" id="ARBA00038846"/>
    </source>
</evidence>
<feature type="compositionally biased region" description="Low complexity" evidence="14">
    <location>
        <begin position="58"/>
        <end position="67"/>
    </location>
</feature>
<keyword evidence="11" id="KW-0131">Cell cycle</keyword>
<keyword evidence="8" id="KW-0010">Activator</keyword>
<dbReference type="GO" id="GO:0030154">
    <property type="term" value="P:cell differentiation"/>
    <property type="evidence" value="ECO:0007669"/>
    <property type="project" value="UniProtKB-KW"/>
</dbReference>
<dbReference type="PRINTS" id="PR00053">
    <property type="entry name" value="FORKHEAD"/>
</dbReference>
<dbReference type="EMBL" id="BGZK01000705">
    <property type="protein sequence ID" value="GBP56969.1"/>
    <property type="molecule type" value="Genomic_DNA"/>
</dbReference>
<organism evidence="16 17">
    <name type="scientific">Eumeta variegata</name>
    <name type="common">Bagworm moth</name>
    <name type="synonym">Eumeta japonica</name>
    <dbReference type="NCBI Taxonomy" id="151549"/>
    <lineage>
        <taxon>Eukaryota</taxon>
        <taxon>Metazoa</taxon>
        <taxon>Ecdysozoa</taxon>
        <taxon>Arthropoda</taxon>
        <taxon>Hexapoda</taxon>
        <taxon>Insecta</taxon>
        <taxon>Pterygota</taxon>
        <taxon>Neoptera</taxon>
        <taxon>Endopterygota</taxon>
        <taxon>Lepidoptera</taxon>
        <taxon>Glossata</taxon>
        <taxon>Ditrysia</taxon>
        <taxon>Tineoidea</taxon>
        <taxon>Psychidae</taxon>
        <taxon>Oiketicinae</taxon>
        <taxon>Eumeta</taxon>
    </lineage>
</organism>
<dbReference type="SMART" id="SM00339">
    <property type="entry name" value="FH"/>
    <property type="match status" value="1"/>
</dbReference>
<comment type="subcellular location">
    <subcellularLocation>
        <location evidence="2">Cytoplasm</location>
    </subcellularLocation>
    <subcellularLocation>
        <location evidence="1 13">Nucleus</location>
    </subcellularLocation>
</comment>
<keyword evidence="4" id="KW-0963">Cytoplasm</keyword>
<gene>
    <name evidence="16" type="primary">foxo</name>
    <name evidence="16" type="ORF">EVAR_79105_1</name>
</gene>
<dbReference type="Pfam" id="PF00250">
    <property type="entry name" value="Forkhead"/>
    <property type="match status" value="1"/>
</dbReference>
<dbReference type="InterPro" id="IPR036390">
    <property type="entry name" value="WH_DNA-bd_sf"/>
</dbReference>
<evidence type="ECO:0000256" key="6">
    <source>
        <dbReference type="ARBA" id="ARBA00023015"/>
    </source>
</evidence>
<reference evidence="16 17" key="1">
    <citation type="journal article" date="2019" name="Commun. Biol.">
        <title>The bagworm genome reveals a unique fibroin gene that provides high tensile strength.</title>
        <authorList>
            <person name="Kono N."/>
            <person name="Nakamura H."/>
            <person name="Ohtoshi R."/>
            <person name="Tomita M."/>
            <person name="Numata K."/>
            <person name="Arakawa K."/>
        </authorList>
    </citation>
    <scope>NUCLEOTIDE SEQUENCE [LARGE SCALE GENOMIC DNA]</scope>
</reference>
<dbReference type="PANTHER" id="PTHR45767:SF2">
    <property type="entry name" value="FORKHEAD BOX PROTEIN O"/>
    <property type="match status" value="1"/>
</dbReference>
<protein>
    <submittedName>
        <fullName evidence="16">Forkhead box protein O</fullName>
    </submittedName>
</protein>
<dbReference type="GO" id="GO:0005634">
    <property type="term" value="C:nucleus"/>
    <property type="evidence" value="ECO:0007669"/>
    <property type="project" value="UniProtKB-SubCell"/>
</dbReference>
<evidence type="ECO:0000313" key="16">
    <source>
        <dbReference type="EMBL" id="GBP56969.1"/>
    </source>
</evidence>
<evidence type="ECO:0000313" key="17">
    <source>
        <dbReference type="Proteomes" id="UP000299102"/>
    </source>
</evidence>
<evidence type="ECO:0000256" key="4">
    <source>
        <dbReference type="ARBA" id="ARBA00022490"/>
    </source>
</evidence>
<dbReference type="GO" id="GO:0000981">
    <property type="term" value="F:DNA-binding transcription factor activity, RNA polymerase II-specific"/>
    <property type="evidence" value="ECO:0007669"/>
    <property type="project" value="TreeGrafter"/>
</dbReference>
<dbReference type="STRING" id="151549.A0A4C1X3L9"/>
<proteinExistence type="predicted"/>
<dbReference type="OrthoDB" id="5954824at2759"/>
<evidence type="ECO:0000256" key="1">
    <source>
        <dbReference type="ARBA" id="ARBA00004123"/>
    </source>
</evidence>
<dbReference type="Gene3D" id="1.10.10.10">
    <property type="entry name" value="Winged helix-like DNA-binding domain superfamily/Winged helix DNA-binding domain"/>
    <property type="match status" value="1"/>
</dbReference>
<evidence type="ECO:0000256" key="10">
    <source>
        <dbReference type="ARBA" id="ARBA00023242"/>
    </source>
</evidence>
<evidence type="ECO:0000256" key="13">
    <source>
        <dbReference type="PROSITE-ProRule" id="PRU00089"/>
    </source>
</evidence>
<dbReference type="PROSITE" id="PS50039">
    <property type="entry name" value="FORK_HEAD_3"/>
    <property type="match status" value="1"/>
</dbReference>
<evidence type="ECO:0000256" key="14">
    <source>
        <dbReference type="SAM" id="MobiDB-lite"/>
    </source>
</evidence>
<feature type="compositionally biased region" description="Polar residues" evidence="14">
    <location>
        <begin position="75"/>
        <end position="86"/>
    </location>
</feature>
<comment type="caution">
    <text evidence="16">The sequence shown here is derived from an EMBL/GenBank/DDBJ whole genome shotgun (WGS) entry which is preliminary data.</text>
</comment>
<evidence type="ECO:0000256" key="5">
    <source>
        <dbReference type="ARBA" id="ARBA00022782"/>
    </source>
</evidence>
<keyword evidence="5" id="KW-0221">Differentiation</keyword>
<keyword evidence="17" id="KW-1185">Reference proteome</keyword>
<evidence type="ECO:0000256" key="11">
    <source>
        <dbReference type="ARBA" id="ARBA00023306"/>
    </source>
</evidence>
<dbReference type="InterPro" id="IPR036388">
    <property type="entry name" value="WH-like_DNA-bd_sf"/>
</dbReference>
<keyword evidence="10 13" id="KW-0539">Nucleus</keyword>
<evidence type="ECO:0000256" key="2">
    <source>
        <dbReference type="ARBA" id="ARBA00004496"/>
    </source>
</evidence>
<dbReference type="InterPro" id="IPR001766">
    <property type="entry name" value="Fork_head_dom"/>
</dbReference>
<keyword evidence="6" id="KW-0805">Transcription regulation</keyword>
<dbReference type="GO" id="GO:0005737">
    <property type="term" value="C:cytoplasm"/>
    <property type="evidence" value="ECO:0007669"/>
    <property type="project" value="UniProtKB-SubCell"/>
</dbReference>
<accession>A0A4C1X3L9</accession>
<feature type="compositionally biased region" description="Polar residues" evidence="14">
    <location>
        <begin position="39"/>
        <end position="50"/>
    </location>
</feature>
<dbReference type="PANTHER" id="PTHR45767">
    <property type="entry name" value="FORKHEAD BOX PROTEIN O"/>
    <property type="match status" value="1"/>
</dbReference>
<evidence type="ECO:0000256" key="9">
    <source>
        <dbReference type="ARBA" id="ARBA00023163"/>
    </source>
</evidence>
<feature type="region of interest" description="Disordered" evidence="14">
    <location>
        <begin position="1"/>
        <end position="86"/>
    </location>
</feature>
<dbReference type="AlphaFoldDB" id="A0A4C1X3L9"/>